<gene>
    <name evidence="1" type="ORF">VSF3289_01203</name>
</gene>
<protein>
    <submittedName>
        <fullName evidence="1">Uncharacterized protein</fullName>
    </submittedName>
</protein>
<organism evidence="1 2">
    <name type="scientific">Vibrio scophthalmi</name>
    <dbReference type="NCBI Taxonomy" id="45658"/>
    <lineage>
        <taxon>Bacteria</taxon>
        <taxon>Pseudomonadati</taxon>
        <taxon>Pseudomonadota</taxon>
        <taxon>Gammaproteobacteria</taxon>
        <taxon>Vibrionales</taxon>
        <taxon>Vibrionaceae</taxon>
        <taxon>Vibrio</taxon>
    </lineage>
</organism>
<accession>A0A1E3WPL8</accession>
<dbReference type="Proteomes" id="UP000095131">
    <property type="component" value="Unassembled WGS sequence"/>
</dbReference>
<comment type="caution">
    <text evidence="1">The sequence shown here is derived from an EMBL/GenBank/DDBJ whole genome shotgun (WGS) entry which is preliminary data.</text>
</comment>
<dbReference type="AlphaFoldDB" id="A0A1E3WPL8"/>
<sequence>MGKNWQWSYQCGIDKRLAAEYEAQHNNRAIPTTPPLHSHEATMQSYFESGWHSVSINQIYKYCNGIEAVSSCPLEHIRRLKQCHFQPLQL</sequence>
<evidence type="ECO:0000313" key="2">
    <source>
        <dbReference type="Proteomes" id="UP000095131"/>
    </source>
</evidence>
<proteinExistence type="predicted"/>
<evidence type="ECO:0000313" key="1">
    <source>
        <dbReference type="EMBL" id="ODS10942.1"/>
    </source>
</evidence>
<name>A0A1E3WPL8_9VIBR</name>
<reference evidence="1 2" key="1">
    <citation type="submission" date="2016-08" db="EMBL/GenBank/DDBJ databases">
        <title>Genome sequencing of Vibrio scophthalmi strain FP3289, an isolated from Paralichthys olivaceus.</title>
        <authorList>
            <person name="Han H.-J."/>
        </authorList>
    </citation>
    <scope>NUCLEOTIDE SEQUENCE [LARGE SCALE GENOMIC DNA]</scope>
    <source>
        <strain evidence="1 2">FP3289</strain>
    </source>
</reference>
<dbReference type="EMBL" id="MDCJ01000002">
    <property type="protein sequence ID" value="ODS10942.1"/>
    <property type="molecule type" value="Genomic_DNA"/>
</dbReference>